<proteinExistence type="predicted"/>
<dbReference type="Proteomes" id="UP000235371">
    <property type="component" value="Unassembled WGS sequence"/>
</dbReference>
<dbReference type="InParanoid" id="A0A2J6T9Z7"/>
<dbReference type="AlphaFoldDB" id="A0A2J6T9Z7"/>
<accession>A0A2J6T9Z7</accession>
<reference evidence="1 2" key="1">
    <citation type="submission" date="2016-04" db="EMBL/GenBank/DDBJ databases">
        <title>A degradative enzymes factory behind the ericoid mycorrhizal symbiosis.</title>
        <authorList>
            <consortium name="DOE Joint Genome Institute"/>
            <person name="Martino E."/>
            <person name="Morin E."/>
            <person name="Grelet G."/>
            <person name="Kuo A."/>
            <person name="Kohler A."/>
            <person name="Daghino S."/>
            <person name="Barry K."/>
            <person name="Choi C."/>
            <person name="Cichocki N."/>
            <person name="Clum A."/>
            <person name="Copeland A."/>
            <person name="Hainaut M."/>
            <person name="Haridas S."/>
            <person name="Labutti K."/>
            <person name="Lindquist E."/>
            <person name="Lipzen A."/>
            <person name="Khouja H.-R."/>
            <person name="Murat C."/>
            <person name="Ohm R."/>
            <person name="Olson A."/>
            <person name="Spatafora J."/>
            <person name="Veneault-Fourrey C."/>
            <person name="Henrissat B."/>
            <person name="Grigoriev I."/>
            <person name="Martin F."/>
            <person name="Perotto S."/>
        </authorList>
    </citation>
    <scope>NUCLEOTIDE SEQUENCE [LARGE SCALE GENOMIC DNA]</scope>
    <source>
        <strain evidence="1 2">E</strain>
    </source>
</reference>
<name>A0A2J6T9Z7_9HELO</name>
<sequence length="293" mass="32847">MSSTIHGTSRTQGNLKLIPGQHRLDELVMLIVKNSRDRGDSLTSLQKEALRATSKGQVLGSGKSTYELIKFYQPIFDKLFFLGSLKGRLKITATGKWANQEGNYGWANFDSQRRDKAKIAVNTMMDNGQNRILRHMGTLLHEMIQGFLLIYMVPRYNKERRSFNNGHGYTGHGSAWHDIAYALEKASDHSTLMDIKLPMGRDVALWGEMVQAQTRGEKIDPNKWGLGQNRRKNPGNMSCSTCMPGGQLNPGGQLIPGGQMIQRQNNSFGIHIMGPGWQQFIQIPYLSNIGVQL</sequence>
<dbReference type="GeneID" id="36591176"/>
<evidence type="ECO:0000313" key="1">
    <source>
        <dbReference type="EMBL" id="PMD59840.1"/>
    </source>
</evidence>
<evidence type="ECO:0000313" key="2">
    <source>
        <dbReference type="Proteomes" id="UP000235371"/>
    </source>
</evidence>
<gene>
    <name evidence="1" type="ORF">K444DRAFT_629712</name>
</gene>
<protein>
    <submittedName>
        <fullName evidence="1">Uncharacterized protein</fullName>
    </submittedName>
</protein>
<keyword evidence="2" id="KW-1185">Reference proteome</keyword>
<organism evidence="1 2">
    <name type="scientific">Hyaloscypha bicolor E</name>
    <dbReference type="NCBI Taxonomy" id="1095630"/>
    <lineage>
        <taxon>Eukaryota</taxon>
        <taxon>Fungi</taxon>
        <taxon>Dikarya</taxon>
        <taxon>Ascomycota</taxon>
        <taxon>Pezizomycotina</taxon>
        <taxon>Leotiomycetes</taxon>
        <taxon>Helotiales</taxon>
        <taxon>Hyaloscyphaceae</taxon>
        <taxon>Hyaloscypha</taxon>
        <taxon>Hyaloscypha bicolor</taxon>
    </lineage>
</organism>
<dbReference type="RefSeq" id="XP_024736744.1">
    <property type="nucleotide sequence ID" value="XM_024883099.1"/>
</dbReference>
<dbReference type="EMBL" id="KZ613803">
    <property type="protein sequence ID" value="PMD59840.1"/>
    <property type="molecule type" value="Genomic_DNA"/>
</dbReference>
<dbReference type="OrthoDB" id="5236983at2759"/>